<evidence type="ECO:0000256" key="11">
    <source>
        <dbReference type="ARBA" id="ARBA00039381"/>
    </source>
</evidence>
<evidence type="ECO:0000256" key="10">
    <source>
        <dbReference type="ARBA" id="ARBA00025439"/>
    </source>
</evidence>
<keyword evidence="6" id="KW-0997">Cell inner membrane</keyword>
<gene>
    <name evidence="13" type="primary">rbsC_14</name>
    <name evidence="13" type="ORF">IMCC3135_33885</name>
</gene>
<name>A0A2Z2P816_9GAMM</name>
<dbReference type="PANTHER" id="PTHR32196">
    <property type="entry name" value="ABC TRANSPORTER PERMEASE PROTEIN YPHD-RELATED-RELATED"/>
    <property type="match status" value="1"/>
</dbReference>
<keyword evidence="4" id="KW-0813">Transport</keyword>
<comment type="subunit">
    <text evidence="3">The complex is composed of two ATP-binding proteins (LsrA), two transmembrane proteins (LsrC and LsrD) and a solute-binding protein (LsrB).</text>
</comment>
<dbReference type="Proteomes" id="UP000250079">
    <property type="component" value="Chromosome"/>
</dbReference>
<feature type="transmembrane region" description="Helical" evidence="12">
    <location>
        <begin position="107"/>
        <end position="133"/>
    </location>
</feature>
<feature type="transmembrane region" description="Helical" evidence="12">
    <location>
        <begin position="140"/>
        <end position="161"/>
    </location>
</feature>
<evidence type="ECO:0000256" key="7">
    <source>
        <dbReference type="ARBA" id="ARBA00022692"/>
    </source>
</evidence>
<evidence type="ECO:0000256" key="2">
    <source>
        <dbReference type="ARBA" id="ARBA00007942"/>
    </source>
</evidence>
<keyword evidence="7 12" id="KW-0812">Transmembrane</keyword>
<evidence type="ECO:0000256" key="9">
    <source>
        <dbReference type="ARBA" id="ARBA00023136"/>
    </source>
</evidence>
<evidence type="ECO:0000256" key="6">
    <source>
        <dbReference type="ARBA" id="ARBA00022519"/>
    </source>
</evidence>
<feature type="transmembrane region" description="Helical" evidence="12">
    <location>
        <begin position="21"/>
        <end position="40"/>
    </location>
</feature>
<sequence length="343" mass="36136">MTTEKYEVPTGLRLLQILTNAWSWLFLIIIIAFFESWSWITYGRTFFGNLYNLQSVLLTATQILMMALGLTLVIISAGIDLSIGFIAGLAAVTMAVVIRALPELPPVLSFTLGISAGIGIALVPGMINGWLIARLKVPSFIGTLGMFGVTRGVAFLIAGGATVSIRNSTAREFGNGRVFDIVPIPVLVAVIVTLIFHYLLSHTRFGLYTYAMGGNIQSAIRAGVNTTRITFMIYLMSAFTAALAGIFYTARFSAGAADAGEPILLNAVAAVFIGGASLTGGSGTIAGTVIGSLIIAIIQFGLVFIGMPPFWQFITVGLVIIIAVLIDQSRASLARATSAGAAS</sequence>
<dbReference type="EMBL" id="CP018632">
    <property type="protein sequence ID" value="ASJ76817.1"/>
    <property type="molecule type" value="Genomic_DNA"/>
</dbReference>
<evidence type="ECO:0000256" key="5">
    <source>
        <dbReference type="ARBA" id="ARBA00022475"/>
    </source>
</evidence>
<dbReference type="GO" id="GO:0005886">
    <property type="term" value="C:plasma membrane"/>
    <property type="evidence" value="ECO:0007669"/>
    <property type="project" value="UniProtKB-SubCell"/>
</dbReference>
<feature type="transmembrane region" description="Helical" evidence="12">
    <location>
        <begin position="310"/>
        <end position="326"/>
    </location>
</feature>
<comment type="subcellular location">
    <subcellularLocation>
        <location evidence="1">Cell inner membrane</location>
        <topology evidence="1">Multi-pass membrane protein</topology>
    </subcellularLocation>
</comment>
<feature type="transmembrane region" description="Helical" evidence="12">
    <location>
        <begin position="52"/>
        <end position="74"/>
    </location>
</feature>
<feature type="transmembrane region" description="Helical" evidence="12">
    <location>
        <begin position="181"/>
        <end position="200"/>
    </location>
</feature>
<evidence type="ECO:0000256" key="3">
    <source>
        <dbReference type="ARBA" id="ARBA00011262"/>
    </source>
</evidence>
<evidence type="ECO:0000313" key="14">
    <source>
        <dbReference type="Proteomes" id="UP000250079"/>
    </source>
</evidence>
<reference evidence="13 14" key="1">
    <citation type="submission" date="2016-12" db="EMBL/GenBank/DDBJ databases">
        <authorList>
            <person name="Song W.-J."/>
            <person name="Kurnit D.M."/>
        </authorList>
    </citation>
    <scope>NUCLEOTIDE SEQUENCE [LARGE SCALE GENOMIC DNA]</scope>
    <source>
        <strain evidence="13 14">IMCC3135</strain>
    </source>
</reference>
<feature type="transmembrane region" description="Helical" evidence="12">
    <location>
        <begin position="81"/>
        <end position="101"/>
    </location>
</feature>
<evidence type="ECO:0000256" key="1">
    <source>
        <dbReference type="ARBA" id="ARBA00004429"/>
    </source>
</evidence>
<comment type="similarity">
    <text evidence="2">Belongs to the binding-protein-dependent transport system permease family. AraH/RbsC subfamily.</text>
</comment>
<feature type="transmembrane region" description="Helical" evidence="12">
    <location>
        <begin position="285"/>
        <end position="304"/>
    </location>
</feature>
<comment type="function">
    <text evidence="10">Part of the ABC transporter complex LsrABCD involved in autoinducer 2 (AI-2) import. Probably responsible for the translocation of the substrate across the membrane.</text>
</comment>
<dbReference type="GO" id="GO:0022857">
    <property type="term" value="F:transmembrane transporter activity"/>
    <property type="evidence" value="ECO:0007669"/>
    <property type="project" value="InterPro"/>
</dbReference>
<feature type="transmembrane region" description="Helical" evidence="12">
    <location>
        <begin position="231"/>
        <end position="250"/>
    </location>
</feature>
<proteinExistence type="inferred from homology"/>
<dbReference type="PANTHER" id="PTHR32196:SF71">
    <property type="entry name" value="AUTOINDUCER 2 IMPORT SYSTEM PERMEASE PROTEIN LSRD"/>
    <property type="match status" value="1"/>
</dbReference>
<keyword evidence="8 12" id="KW-1133">Transmembrane helix</keyword>
<keyword evidence="5" id="KW-1003">Cell membrane</keyword>
<protein>
    <recommendedName>
        <fullName evidence="11">Autoinducer 2 import system permease protein LsrD</fullName>
    </recommendedName>
</protein>
<evidence type="ECO:0000256" key="8">
    <source>
        <dbReference type="ARBA" id="ARBA00022989"/>
    </source>
</evidence>
<accession>A0A2Z2P816</accession>
<dbReference type="Pfam" id="PF02653">
    <property type="entry name" value="BPD_transp_2"/>
    <property type="match status" value="1"/>
</dbReference>
<dbReference type="RefSeq" id="WP_205737834.1">
    <property type="nucleotide sequence ID" value="NZ_CP018632.1"/>
</dbReference>
<organism evidence="13 14">
    <name type="scientific">Granulosicoccus antarcticus IMCC3135</name>
    <dbReference type="NCBI Taxonomy" id="1192854"/>
    <lineage>
        <taxon>Bacteria</taxon>
        <taxon>Pseudomonadati</taxon>
        <taxon>Pseudomonadota</taxon>
        <taxon>Gammaproteobacteria</taxon>
        <taxon>Chromatiales</taxon>
        <taxon>Granulosicoccaceae</taxon>
        <taxon>Granulosicoccus</taxon>
    </lineage>
</organism>
<dbReference type="KEGG" id="gai:IMCC3135_33885"/>
<keyword evidence="9 12" id="KW-0472">Membrane</keyword>
<evidence type="ECO:0000313" key="13">
    <source>
        <dbReference type="EMBL" id="ASJ76817.1"/>
    </source>
</evidence>
<keyword evidence="14" id="KW-1185">Reference proteome</keyword>
<feature type="transmembrane region" description="Helical" evidence="12">
    <location>
        <begin position="262"/>
        <end position="278"/>
    </location>
</feature>
<dbReference type="AlphaFoldDB" id="A0A2Z2P816"/>
<dbReference type="CDD" id="cd06579">
    <property type="entry name" value="TM_PBP1_transp_AraH_like"/>
    <property type="match status" value="1"/>
</dbReference>
<evidence type="ECO:0000256" key="12">
    <source>
        <dbReference type="SAM" id="Phobius"/>
    </source>
</evidence>
<evidence type="ECO:0000256" key="4">
    <source>
        <dbReference type="ARBA" id="ARBA00022448"/>
    </source>
</evidence>
<dbReference type="InterPro" id="IPR001851">
    <property type="entry name" value="ABC_transp_permease"/>
</dbReference>